<sequence>MPGGALHWPLWAPYALYGEVDHVYGFKQWHARNGFTAAQGALNLVETLLYLGYVYLWWAKGATTPTTTSGGGGGGRKGVTGRAAAYAVMLAFSAAVMTLSKTVLYWLNEYFSYFDNIGHNDLYSLVFLWIIPNGLWLVFPTYVIYQLGGEIVNVLAGASADDEKEE</sequence>
<dbReference type="EMBL" id="AZHD01000004">
    <property type="protein sequence ID" value="OAA64382.1"/>
    <property type="molecule type" value="Genomic_DNA"/>
</dbReference>
<protein>
    <submittedName>
        <fullName evidence="2">Emopamil-binding protein</fullName>
    </submittedName>
</protein>
<keyword evidence="1" id="KW-1133">Transmembrane helix</keyword>
<dbReference type="Proteomes" id="UP000076874">
    <property type="component" value="Unassembled WGS sequence"/>
</dbReference>
<evidence type="ECO:0000313" key="3">
    <source>
        <dbReference type="Proteomes" id="UP000076874"/>
    </source>
</evidence>
<dbReference type="PANTHER" id="PTHR37919">
    <property type="entry name" value="PROTEIN CBG05606"/>
    <property type="match status" value="1"/>
</dbReference>
<reference evidence="2 3" key="1">
    <citation type="journal article" date="2016" name="Genome Biol. Evol.">
        <title>Divergent and convergent evolution of fungal pathogenicity.</title>
        <authorList>
            <person name="Shang Y."/>
            <person name="Xiao G."/>
            <person name="Zheng P."/>
            <person name="Cen K."/>
            <person name="Zhan S."/>
            <person name="Wang C."/>
        </authorList>
    </citation>
    <scope>NUCLEOTIDE SEQUENCE [LARGE SCALE GENOMIC DNA]</scope>
    <source>
        <strain evidence="2 3">RCEF 264</strain>
    </source>
</reference>
<keyword evidence="1" id="KW-0812">Transmembrane</keyword>
<dbReference type="OrthoDB" id="60858at2759"/>
<organism evidence="2 3">
    <name type="scientific">Niveomyces insectorum RCEF 264</name>
    <dbReference type="NCBI Taxonomy" id="1081102"/>
    <lineage>
        <taxon>Eukaryota</taxon>
        <taxon>Fungi</taxon>
        <taxon>Dikarya</taxon>
        <taxon>Ascomycota</taxon>
        <taxon>Pezizomycotina</taxon>
        <taxon>Sordariomycetes</taxon>
        <taxon>Hypocreomycetidae</taxon>
        <taxon>Hypocreales</taxon>
        <taxon>Cordycipitaceae</taxon>
        <taxon>Niveomyces</taxon>
    </lineage>
</organism>
<comment type="caution">
    <text evidence="2">The sequence shown here is derived from an EMBL/GenBank/DDBJ whole genome shotgun (WGS) entry which is preliminary data.</text>
</comment>
<proteinExistence type="predicted"/>
<keyword evidence="3" id="KW-1185">Reference proteome</keyword>
<feature type="transmembrane region" description="Helical" evidence="1">
    <location>
        <begin position="126"/>
        <end position="145"/>
    </location>
</feature>
<dbReference type="STRING" id="1081102.A0A162J6E3"/>
<dbReference type="PANTHER" id="PTHR37919:SF2">
    <property type="entry name" value="EXPERA DOMAIN-CONTAINING PROTEIN"/>
    <property type="match status" value="1"/>
</dbReference>
<accession>A0A162J6E3</accession>
<gene>
    <name evidence="2" type="ORF">SPI_03029</name>
</gene>
<feature type="transmembrane region" description="Helical" evidence="1">
    <location>
        <begin position="83"/>
        <end position="106"/>
    </location>
</feature>
<evidence type="ECO:0000313" key="2">
    <source>
        <dbReference type="EMBL" id="OAA64382.1"/>
    </source>
</evidence>
<evidence type="ECO:0000256" key="1">
    <source>
        <dbReference type="SAM" id="Phobius"/>
    </source>
</evidence>
<name>A0A162J6E3_9HYPO</name>
<dbReference type="AlphaFoldDB" id="A0A162J6E3"/>
<keyword evidence="1" id="KW-0472">Membrane</keyword>